<proteinExistence type="predicted"/>
<organism evidence="1 2">
    <name type="scientific">Protopolystoma xenopodis</name>
    <dbReference type="NCBI Taxonomy" id="117903"/>
    <lineage>
        <taxon>Eukaryota</taxon>
        <taxon>Metazoa</taxon>
        <taxon>Spiralia</taxon>
        <taxon>Lophotrochozoa</taxon>
        <taxon>Platyhelminthes</taxon>
        <taxon>Monogenea</taxon>
        <taxon>Polyopisthocotylea</taxon>
        <taxon>Polystomatidea</taxon>
        <taxon>Polystomatidae</taxon>
        <taxon>Protopolystoma</taxon>
    </lineage>
</organism>
<gene>
    <name evidence="1" type="ORF">PXEA_LOCUS11777</name>
</gene>
<name>A0A3S5A9I3_9PLAT</name>
<keyword evidence="2" id="KW-1185">Reference proteome</keyword>
<evidence type="ECO:0000313" key="1">
    <source>
        <dbReference type="EMBL" id="VEL18337.1"/>
    </source>
</evidence>
<evidence type="ECO:0000313" key="2">
    <source>
        <dbReference type="Proteomes" id="UP000784294"/>
    </source>
</evidence>
<comment type="caution">
    <text evidence="1">The sequence shown here is derived from an EMBL/GenBank/DDBJ whole genome shotgun (WGS) entry which is preliminary data.</text>
</comment>
<dbReference type="AlphaFoldDB" id="A0A3S5A9I3"/>
<sequence>MLPHTLPALSRDGLHPIGFVGSGWTAPTDRASSAASTILPTAPLPASYHAYPYSKPTRPISSTPHDTSIGFAPGVLPSASSPSYPSRSLVSSEYSDTSAYMPGMATDKSQLSAHSGLTNGPSESDKHSIGFRHLAQPCAAAGHPSRPAKAPLARLSDDLSGLQTSPLSSAEARRGFGFHDHSTNESTSRAQDVTAYSDASSLTRLDGQQVSKRSTAAASLACTEDCVMVPAELAASSKGEFLVSKFFLVSANLHSITGNSAIGLDRIA</sequence>
<accession>A0A3S5A9I3</accession>
<protein>
    <submittedName>
        <fullName evidence="1">Uncharacterized protein</fullName>
    </submittedName>
</protein>
<dbReference type="Proteomes" id="UP000784294">
    <property type="component" value="Unassembled WGS sequence"/>
</dbReference>
<dbReference type="EMBL" id="CAAALY010036570">
    <property type="protein sequence ID" value="VEL18337.1"/>
    <property type="molecule type" value="Genomic_DNA"/>
</dbReference>
<reference evidence="1" key="1">
    <citation type="submission" date="2018-11" db="EMBL/GenBank/DDBJ databases">
        <authorList>
            <consortium name="Pathogen Informatics"/>
        </authorList>
    </citation>
    <scope>NUCLEOTIDE SEQUENCE</scope>
</reference>